<reference evidence="11" key="1">
    <citation type="submission" date="2022-11" db="EMBL/GenBank/DDBJ databases">
        <title>The whole genome sequencing of pests is an important tool to study the evolution of the plant-insect interaction and insecticide resistance.</title>
        <authorList>
            <person name="Kananovich Y."/>
        </authorList>
    </citation>
    <scope>NUCLEOTIDE SEQUENCE</scope>
    <source>
        <strain evidence="11">BSU_Mac_2017</strain>
    </source>
</reference>
<evidence type="ECO:0000256" key="5">
    <source>
        <dbReference type="ARBA" id="ARBA00022525"/>
    </source>
</evidence>
<keyword evidence="8" id="KW-0175">Coiled coil</keyword>
<dbReference type="PANTHER" id="PTHR30033:SF2">
    <property type="entry name" value="FLAGELLAR HOOK PROTEIN"/>
    <property type="match status" value="1"/>
</dbReference>
<keyword evidence="11" id="KW-0282">Flagellum</keyword>
<evidence type="ECO:0000256" key="3">
    <source>
        <dbReference type="ARBA" id="ARBA00009677"/>
    </source>
</evidence>
<evidence type="ECO:0000259" key="10">
    <source>
        <dbReference type="Pfam" id="PF22638"/>
    </source>
</evidence>
<evidence type="ECO:0000256" key="2">
    <source>
        <dbReference type="ARBA" id="ARBA00004613"/>
    </source>
</evidence>
<evidence type="ECO:0000256" key="6">
    <source>
        <dbReference type="ARBA" id="ARBA00023143"/>
    </source>
</evidence>
<evidence type="ECO:0000313" key="12">
    <source>
        <dbReference type="Proteomes" id="UP001163094"/>
    </source>
</evidence>
<dbReference type="GO" id="GO:0044780">
    <property type="term" value="P:bacterial-type flagellum assembly"/>
    <property type="evidence" value="ECO:0007669"/>
    <property type="project" value="InterPro"/>
</dbReference>
<dbReference type="InterPro" id="IPR002371">
    <property type="entry name" value="FlgK"/>
</dbReference>
<dbReference type="GO" id="GO:0005576">
    <property type="term" value="C:extracellular region"/>
    <property type="evidence" value="ECO:0007669"/>
    <property type="project" value="UniProtKB-SubCell"/>
</dbReference>
<dbReference type="PANTHER" id="PTHR30033">
    <property type="entry name" value="FLAGELLAR HOOK-ASSOCIATED PROTEIN 1"/>
    <property type="match status" value="1"/>
</dbReference>
<feature type="domain" description="Flagellar hook-associated protein 1 D2-like" evidence="9">
    <location>
        <begin position="331"/>
        <end position="412"/>
    </location>
</feature>
<evidence type="ECO:0000256" key="7">
    <source>
        <dbReference type="RuleBase" id="RU362065"/>
    </source>
</evidence>
<dbReference type="AlphaFoldDB" id="A0AAJ5PSU2"/>
<name>A0AAJ5PSU2_9GAMM</name>
<dbReference type="GO" id="GO:0009424">
    <property type="term" value="C:bacterial-type flagellum hook"/>
    <property type="evidence" value="ECO:0007669"/>
    <property type="project" value="UniProtKB-UniRule"/>
</dbReference>
<proteinExistence type="inferred from homology"/>
<dbReference type="Pfam" id="PF22638">
    <property type="entry name" value="FlgK_D1"/>
    <property type="match status" value="1"/>
</dbReference>
<comment type="similarity">
    <text evidence="3 7">Belongs to the flagella basal body rod proteins family.</text>
</comment>
<dbReference type="SUPFAM" id="SSF64518">
    <property type="entry name" value="Phase 1 flagellin"/>
    <property type="match status" value="1"/>
</dbReference>
<dbReference type="Pfam" id="PF21158">
    <property type="entry name" value="flgK_1st_1"/>
    <property type="match status" value="1"/>
</dbReference>
<keyword evidence="5 7" id="KW-0964">Secreted</keyword>
<protein>
    <recommendedName>
        <fullName evidence="4 7">Flagellar hook-associated protein 1</fullName>
        <shortName evidence="7">HAP1</shortName>
    </recommendedName>
</protein>
<keyword evidence="6 7" id="KW-0975">Bacterial flagellum</keyword>
<sequence>MGSIFNTAIAGIDAMKVMIDNTVNKINNPTGKNSGKRLVLENTVQDSNINTTVKVKEIYDNYNDFITEEKRKTDVQVQDEQTKIEQLLKLEDLLCEKSNIFNELINDLYRQIEKDIVLDKQNFFNENIQNKLSNIVDQIQDFDKKLKFLEKDIKKSVINQINKVNTLIDEIHNITIDIHYFPILKFSDRADSLIAKRDNLVDELNNLIGIKVVKDHDNYKLYLNNGIAVIDNYKKQNLIPLTSQSDDRYISIGYIDNNNKKVKKIEDMIPSATLGALLKFRKEELTNARNKIGQLTINFADSINSYHTIGYDMFGNIGRKIFNISCPEVISSSSNHSSPTISAKWFSTNNAKDTDYIVFFKNNNWTVTRLSDHTTVQPEIDKKNNNLLIAFDGITLSIQGENSDGDIYMIKPYSKTLEELQLLINKNELFAFSSTSDANYPNRNNAMIIDKFYQDALVDNKDTLDQAYQKFSQSIAHKCNALEEEIPFKRNMINILQNKKISMSNNIEEDYQDLNYQQECYLANVKVLQTAERIFNEIIERYS</sequence>
<feature type="domain" description="Flagellar hook-associated protein FlgK helical" evidence="10">
    <location>
        <begin position="89"/>
        <end position="322"/>
    </location>
</feature>
<feature type="coiled-coil region" evidence="8">
    <location>
        <begin position="125"/>
        <end position="152"/>
    </location>
</feature>
<accession>A0AAJ5PSU2</accession>
<dbReference type="GO" id="GO:0005198">
    <property type="term" value="F:structural molecule activity"/>
    <property type="evidence" value="ECO:0007669"/>
    <property type="project" value="UniProtKB-UniRule"/>
</dbReference>
<evidence type="ECO:0000256" key="1">
    <source>
        <dbReference type="ARBA" id="ARBA00004365"/>
    </source>
</evidence>
<dbReference type="Proteomes" id="UP001163094">
    <property type="component" value="Chromosome"/>
</dbReference>
<dbReference type="InterPro" id="IPR053927">
    <property type="entry name" value="FlgK_helical"/>
</dbReference>
<dbReference type="InterPro" id="IPR049119">
    <property type="entry name" value="FlgK_D2-like"/>
</dbReference>
<dbReference type="EMBL" id="CP113409">
    <property type="protein sequence ID" value="WAI11544.1"/>
    <property type="molecule type" value="Genomic_DNA"/>
</dbReference>
<dbReference type="PRINTS" id="PR01005">
    <property type="entry name" value="FLGHOOKAP1"/>
</dbReference>
<keyword evidence="11" id="KW-0966">Cell projection</keyword>
<evidence type="ECO:0000256" key="8">
    <source>
        <dbReference type="SAM" id="Coils"/>
    </source>
</evidence>
<organism evidence="11 12">
    <name type="scientific">Buchnera aphidicola</name>
    <name type="common">Macrosiphum albifrons</name>
    <dbReference type="NCBI Taxonomy" id="2994844"/>
    <lineage>
        <taxon>Bacteria</taxon>
        <taxon>Pseudomonadati</taxon>
        <taxon>Pseudomonadota</taxon>
        <taxon>Gammaproteobacteria</taxon>
        <taxon>Enterobacterales</taxon>
        <taxon>Erwiniaceae</taxon>
        <taxon>Buchnera</taxon>
    </lineage>
</organism>
<evidence type="ECO:0000256" key="4">
    <source>
        <dbReference type="ARBA" id="ARBA00016244"/>
    </source>
</evidence>
<evidence type="ECO:0000313" key="11">
    <source>
        <dbReference type="EMBL" id="WAI11544.1"/>
    </source>
</evidence>
<evidence type="ECO:0000259" key="9">
    <source>
        <dbReference type="Pfam" id="PF21158"/>
    </source>
</evidence>
<keyword evidence="11" id="KW-0969">Cilium</keyword>
<comment type="subcellular location">
    <subcellularLocation>
        <location evidence="1 7">Bacterial flagellum</location>
    </subcellularLocation>
    <subcellularLocation>
        <location evidence="2 7">Secreted</location>
    </subcellularLocation>
</comment>
<gene>
    <name evidence="7" type="primary">flgK</name>
    <name evidence="11" type="ORF">OW721_01765</name>
</gene>